<protein>
    <recommendedName>
        <fullName evidence="1">tRNA(Ile)-lysidine synthetase</fullName>
        <ecNumber evidence="1">6.3.4.19</ecNumber>
    </recommendedName>
</protein>
<reference evidence="9" key="1">
    <citation type="submission" date="2022-02" db="EMBL/GenBank/DDBJ databases">
        <authorList>
            <person name="Henning P.M."/>
            <person name="McCubbin A.G."/>
            <person name="Shore J.S."/>
        </authorList>
    </citation>
    <scope>NUCLEOTIDE SEQUENCE</scope>
    <source>
        <strain evidence="9">F60SS</strain>
        <tissue evidence="9">Leaves</tissue>
    </source>
</reference>
<dbReference type="InterPro" id="IPR012094">
    <property type="entry name" value="tRNA_Ile_lys_synt"/>
</dbReference>
<feature type="domain" description="tRNA(Ile)-lysidine/2-thiocytidine synthase N-terminal" evidence="8">
    <location>
        <begin position="97"/>
        <end position="274"/>
    </location>
</feature>
<evidence type="ECO:0000256" key="6">
    <source>
        <dbReference type="ARBA" id="ARBA00048539"/>
    </source>
</evidence>
<feature type="compositionally biased region" description="Basic and acidic residues" evidence="7">
    <location>
        <begin position="445"/>
        <end position="458"/>
    </location>
</feature>
<keyword evidence="10" id="KW-1185">Reference proteome</keyword>
<keyword evidence="3" id="KW-0819">tRNA processing</keyword>
<dbReference type="Pfam" id="PF01171">
    <property type="entry name" value="ATP_bind_3"/>
    <property type="match status" value="1"/>
</dbReference>
<comment type="catalytic activity">
    <reaction evidence="6">
        <text>cytidine(34) in tRNA(Ile2) + L-lysine + ATP = lysidine(34) in tRNA(Ile2) + AMP + diphosphate + H(+)</text>
        <dbReference type="Rhea" id="RHEA:43744"/>
        <dbReference type="Rhea" id="RHEA-COMP:10625"/>
        <dbReference type="Rhea" id="RHEA-COMP:10670"/>
        <dbReference type="ChEBI" id="CHEBI:15378"/>
        <dbReference type="ChEBI" id="CHEBI:30616"/>
        <dbReference type="ChEBI" id="CHEBI:32551"/>
        <dbReference type="ChEBI" id="CHEBI:33019"/>
        <dbReference type="ChEBI" id="CHEBI:82748"/>
        <dbReference type="ChEBI" id="CHEBI:83665"/>
        <dbReference type="ChEBI" id="CHEBI:456215"/>
        <dbReference type="EC" id="6.3.4.19"/>
    </reaction>
</comment>
<dbReference type="HAMAP" id="MF_01161">
    <property type="entry name" value="tRNA_Ile_lys_synt"/>
    <property type="match status" value="1"/>
</dbReference>
<gene>
    <name evidence="9" type="ORF">Tsubulata_021930</name>
</gene>
<feature type="region of interest" description="Disordered" evidence="7">
    <location>
        <begin position="445"/>
        <end position="468"/>
    </location>
</feature>
<evidence type="ECO:0000259" key="8">
    <source>
        <dbReference type="Pfam" id="PF01171"/>
    </source>
</evidence>
<dbReference type="InterPro" id="IPR012795">
    <property type="entry name" value="tRNA_Ile_lys_synt_N"/>
</dbReference>
<evidence type="ECO:0000256" key="2">
    <source>
        <dbReference type="ARBA" id="ARBA00022598"/>
    </source>
</evidence>
<proteinExistence type="inferred from homology"/>
<evidence type="ECO:0000256" key="1">
    <source>
        <dbReference type="ARBA" id="ARBA00013267"/>
    </source>
</evidence>
<evidence type="ECO:0000313" key="10">
    <source>
        <dbReference type="Proteomes" id="UP001141552"/>
    </source>
</evidence>
<evidence type="ECO:0000313" key="9">
    <source>
        <dbReference type="EMBL" id="KAJ4822601.1"/>
    </source>
</evidence>
<dbReference type="EC" id="6.3.4.19" evidence="1"/>
<dbReference type="NCBIfam" id="TIGR02432">
    <property type="entry name" value="lysidine_TilS_N"/>
    <property type="match status" value="1"/>
</dbReference>
<dbReference type="EMBL" id="JAKUCV010007632">
    <property type="protein sequence ID" value="KAJ4822601.1"/>
    <property type="molecule type" value="Genomic_DNA"/>
</dbReference>
<dbReference type="PANTHER" id="PTHR43033">
    <property type="entry name" value="TRNA(ILE)-LYSIDINE SYNTHASE-RELATED"/>
    <property type="match status" value="1"/>
</dbReference>
<evidence type="ECO:0000256" key="3">
    <source>
        <dbReference type="ARBA" id="ARBA00022694"/>
    </source>
</evidence>
<organism evidence="9 10">
    <name type="scientific">Turnera subulata</name>
    <dbReference type="NCBI Taxonomy" id="218843"/>
    <lineage>
        <taxon>Eukaryota</taxon>
        <taxon>Viridiplantae</taxon>
        <taxon>Streptophyta</taxon>
        <taxon>Embryophyta</taxon>
        <taxon>Tracheophyta</taxon>
        <taxon>Spermatophyta</taxon>
        <taxon>Magnoliopsida</taxon>
        <taxon>eudicotyledons</taxon>
        <taxon>Gunneridae</taxon>
        <taxon>Pentapetalae</taxon>
        <taxon>rosids</taxon>
        <taxon>fabids</taxon>
        <taxon>Malpighiales</taxon>
        <taxon>Passifloraceae</taxon>
        <taxon>Turnera</taxon>
    </lineage>
</organism>
<dbReference type="InterPro" id="IPR014729">
    <property type="entry name" value="Rossmann-like_a/b/a_fold"/>
</dbReference>
<dbReference type="OrthoDB" id="198857at2759"/>
<keyword evidence="5" id="KW-0067">ATP-binding</keyword>
<dbReference type="InterPro" id="IPR011063">
    <property type="entry name" value="TilS/TtcA_N"/>
</dbReference>
<comment type="caution">
    <text evidence="9">The sequence shown here is derived from an EMBL/GenBank/DDBJ whole genome shotgun (WGS) entry which is preliminary data.</text>
</comment>
<sequence>MARGGLVLCTQTRLTTATASLFTKFSPSQPRYQTHIRTSHLHFYGIRALQYRWWFTTTRSFCCKCSVLQEPATDVAGYRESFSRRMAMAGLKPHHRIALGVSGGPDSMALCVLTAAWKAEEGVGRNDDGYIDGLLAVVVDHGLREESGEEARVVSRRVSDMGIRCEVARCSWPNGKPKQGHVQEAARERRYQIFQNVCAQHQIGVLLVAHHADDQAELFILRLSRNSGVLGLAGMAFTSQIFPSGTHLNSKVSWDQGILLVRPLLHFFKDDMYKQGYAIIDLEILDPSNIVDICLSKFLALILQFISQKHRPVRGSASKFLLDYIRTFPCRTSFTAAGCYLCPAPRSRGTQVLVCCSVDRALPSITELTCMHSEGEEKQYIPHVLEKIIADGKSYSDHFVLDTSDVFINATSESVLTEAKRLNIISESTYTSILLLQREEIQHFKPKTEHERVHDSKNSVESADASPSEKLPPGIACYYMNRFLITWKLTKHVMASENSDRDLGEEALHPHGSCSCRAEEDMVLHARHMIESDWLYLAKLTNCSSTDVPQHKRIQVSATNEQTQEKTLYLDYSRLSAERALLLLKSIPNAARKSLPVLVNRQGLLVSIPVNPTVSQSSLHIDW</sequence>
<accession>A0A9Q0IXF3</accession>
<evidence type="ECO:0000256" key="4">
    <source>
        <dbReference type="ARBA" id="ARBA00022741"/>
    </source>
</evidence>
<dbReference type="PANTHER" id="PTHR43033:SF5">
    <property type="entry name" value="TRNA(ILE)-LYSIDINE SYNTHETASE"/>
    <property type="match status" value="1"/>
</dbReference>
<reference evidence="9" key="2">
    <citation type="journal article" date="2023" name="Plants (Basel)">
        <title>Annotation of the Turnera subulata (Passifloraceae) Draft Genome Reveals the S-Locus Evolved after the Divergence of Turneroideae from Passifloroideae in a Stepwise Manner.</title>
        <authorList>
            <person name="Henning P.M."/>
            <person name="Roalson E.H."/>
            <person name="Mir W."/>
            <person name="McCubbin A.G."/>
            <person name="Shore J.S."/>
        </authorList>
    </citation>
    <scope>NUCLEOTIDE SEQUENCE</scope>
    <source>
        <strain evidence="9">F60SS</strain>
    </source>
</reference>
<evidence type="ECO:0000256" key="5">
    <source>
        <dbReference type="ARBA" id="ARBA00022840"/>
    </source>
</evidence>
<dbReference type="Gene3D" id="3.40.50.620">
    <property type="entry name" value="HUPs"/>
    <property type="match status" value="1"/>
</dbReference>
<evidence type="ECO:0000256" key="7">
    <source>
        <dbReference type="SAM" id="MobiDB-lite"/>
    </source>
</evidence>
<keyword evidence="4" id="KW-0547">Nucleotide-binding</keyword>
<keyword evidence="2" id="KW-0436">Ligase</keyword>
<name>A0A9Q0IXF3_9ROSI</name>
<dbReference type="SUPFAM" id="SSF52402">
    <property type="entry name" value="Adenine nucleotide alpha hydrolases-like"/>
    <property type="match status" value="1"/>
</dbReference>
<dbReference type="AlphaFoldDB" id="A0A9Q0IXF3"/>
<dbReference type="GO" id="GO:0008033">
    <property type="term" value="P:tRNA processing"/>
    <property type="evidence" value="ECO:0007669"/>
    <property type="project" value="UniProtKB-KW"/>
</dbReference>
<dbReference type="Proteomes" id="UP001141552">
    <property type="component" value="Unassembled WGS sequence"/>
</dbReference>
<dbReference type="CDD" id="cd01992">
    <property type="entry name" value="TilS_N"/>
    <property type="match status" value="1"/>
</dbReference>
<dbReference type="GO" id="GO:0032267">
    <property type="term" value="F:tRNA(Ile)-lysidine synthase activity"/>
    <property type="evidence" value="ECO:0007669"/>
    <property type="project" value="UniProtKB-EC"/>
</dbReference>
<dbReference type="GO" id="GO:0005524">
    <property type="term" value="F:ATP binding"/>
    <property type="evidence" value="ECO:0007669"/>
    <property type="project" value="UniProtKB-KW"/>
</dbReference>